<gene>
    <name evidence="2" type="ORF">HG543_25305</name>
</gene>
<dbReference type="RefSeq" id="WP_169347424.1">
    <property type="nucleotide sequence ID" value="NZ_JABBJJ010000125.1"/>
</dbReference>
<dbReference type="CDD" id="cd15482">
    <property type="entry name" value="Sialidase_non-viral"/>
    <property type="match status" value="1"/>
</dbReference>
<proteinExistence type="predicted"/>
<dbReference type="Proteomes" id="UP000518300">
    <property type="component" value="Unassembled WGS sequence"/>
</dbReference>
<dbReference type="InterPro" id="IPR043504">
    <property type="entry name" value="Peptidase_S1_PA_chymotrypsin"/>
</dbReference>
<evidence type="ECO:0000313" key="3">
    <source>
        <dbReference type="Proteomes" id="UP000518300"/>
    </source>
</evidence>
<dbReference type="PANTHER" id="PTHR31521:SF2">
    <property type="entry name" value="EXPRESSED PROTEIN"/>
    <property type="match status" value="1"/>
</dbReference>
<protein>
    <recommendedName>
        <fullName evidence="1">Nal1 N-terminal domain-containing protein</fullName>
    </recommendedName>
</protein>
<feature type="domain" description="Nal1 N-terminal" evidence="1">
    <location>
        <begin position="28"/>
        <end position="72"/>
    </location>
</feature>
<evidence type="ECO:0000313" key="2">
    <source>
        <dbReference type="EMBL" id="NMO18150.1"/>
    </source>
</evidence>
<organism evidence="2 3">
    <name type="scientific">Pyxidicoccus fallax</name>
    <dbReference type="NCBI Taxonomy" id="394095"/>
    <lineage>
        <taxon>Bacteria</taxon>
        <taxon>Pseudomonadati</taxon>
        <taxon>Myxococcota</taxon>
        <taxon>Myxococcia</taxon>
        <taxon>Myxococcales</taxon>
        <taxon>Cystobacterineae</taxon>
        <taxon>Myxococcaceae</taxon>
        <taxon>Pyxidicoccus</taxon>
    </lineage>
</organism>
<dbReference type="Pfam" id="PF25608">
    <property type="entry name" value="NAL1_N"/>
    <property type="match status" value="1"/>
</dbReference>
<dbReference type="SUPFAM" id="SSF89372">
    <property type="entry name" value="Fucose-specific lectin"/>
    <property type="match status" value="1"/>
</dbReference>
<sequence length="600" mass="65046">MDPQDYKRILDIKRQTEIDLLKLPGVHGVSIGYKVVGGQRTDEPAIVVHVTQKLSEDQLAPEERIPTTIQGVATDVIVHPQPGPNEDQGRYRPLKGGCQIAFQNWFGTLGTVVRRRSDGVFCLLTNQHVLPSDGTVYQPTVQGGNEIADVANHVLSRKVDGAIAKLRPGVNWTNWVLGVGAVQGKYTVGINDIGGVGYPVQKYGRTTGWTNGLVTGINYSGTRKDGWQFEDQLFVSNDGGTYSSPGDSGAVVIDTQSRIVGLHWGGDGSTFGAASPIDDVENELEVSIVNTSMPLLRVVHEGRDDSGWVWCATFDGTTWSKDQLIPNDSNAFGTSGPPSIVAYREKLYCLRQGRNDSGWVWCASYDGTNWSQDALIPNSSNAYGTSGPSALAVFRGKLYCVREGRDDSGWVWCATFNGTTWSNDQLISTSGGTLGTSGAPALVVYQNKLYCIRAGRSDSGWVWCTSTTDGVTWTKDTPIPNSSDAYGTTGTPGLATYRGLLYCARQGRDGSGWVWCATFDGTTWSKDQLIPNSGDAYGVSGSPALVVYNDRLYCIRESRSDKGWLWMGTFDGTTWSTDRRIPNNDNAYGTSGRPALAVFP</sequence>
<comment type="caution">
    <text evidence="2">The sequence shown here is derived from an EMBL/GenBank/DDBJ whole genome shotgun (WGS) entry which is preliminary data.</text>
</comment>
<evidence type="ECO:0000259" key="1">
    <source>
        <dbReference type="Pfam" id="PF25608"/>
    </source>
</evidence>
<name>A0A848LKB6_9BACT</name>
<dbReference type="InterPro" id="IPR057905">
    <property type="entry name" value="Nal1_N"/>
</dbReference>
<dbReference type="InterPro" id="IPR009003">
    <property type="entry name" value="Peptidase_S1_PA"/>
</dbReference>
<dbReference type="AlphaFoldDB" id="A0A848LKB6"/>
<dbReference type="InterPro" id="IPR057906">
    <property type="entry name" value="Nal1"/>
</dbReference>
<reference evidence="2 3" key="1">
    <citation type="submission" date="2020-04" db="EMBL/GenBank/DDBJ databases">
        <title>Draft genome of Pyxidicoccus fallax type strain.</title>
        <authorList>
            <person name="Whitworth D.E."/>
        </authorList>
    </citation>
    <scope>NUCLEOTIDE SEQUENCE [LARGE SCALE GENOMIC DNA]</scope>
    <source>
        <strain evidence="2 3">DSM 14698</strain>
    </source>
</reference>
<dbReference type="PANTHER" id="PTHR31521">
    <property type="entry name" value="EXPRESSED PROTEIN"/>
    <property type="match status" value="1"/>
</dbReference>
<dbReference type="SUPFAM" id="SSF50494">
    <property type="entry name" value="Trypsin-like serine proteases"/>
    <property type="match status" value="1"/>
</dbReference>
<dbReference type="Gene3D" id="2.40.10.10">
    <property type="entry name" value="Trypsin-like serine proteases"/>
    <property type="match status" value="2"/>
</dbReference>
<dbReference type="EMBL" id="JABBJJ010000125">
    <property type="protein sequence ID" value="NMO18150.1"/>
    <property type="molecule type" value="Genomic_DNA"/>
</dbReference>
<keyword evidence="3" id="KW-1185">Reference proteome</keyword>
<accession>A0A848LKB6</accession>